<keyword evidence="2" id="KW-0547">Nucleotide-binding</keyword>
<dbReference type="PANTHER" id="PTHR47396:SF1">
    <property type="entry name" value="ATP-DEPENDENT HELICASE IRC3-RELATED"/>
    <property type="match status" value="1"/>
</dbReference>
<keyword evidence="2" id="KW-0347">Helicase</keyword>
<reference evidence="2 3" key="1">
    <citation type="submission" date="2023-04" db="EMBL/GenBank/DDBJ databases">
        <title>Two novel species of Flavobacterium.</title>
        <authorList>
            <person name="Liu Q."/>
            <person name="Xin Y.-H."/>
        </authorList>
    </citation>
    <scope>NUCLEOTIDE SEQUENCE [LARGE SCALE GENOMIC DNA]</scope>
    <source>
        <strain evidence="2 3">LB2P87</strain>
    </source>
</reference>
<comment type="caution">
    <text evidence="2">The sequence shown here is derived from an EMBL/GenBank/DDBJ whole genome shotgun (WGS) entry which is preliminary data.</text>
</comment>
<dbReference type="GO" id="GO:0005829">
    <property type="term" value="C:cytosol"/>
    <property type="evidence" value="ECO:0007669"/>
    <property type="project" value="TreeGrafter"/>
</dbReference>
<protein>
    <submittedName>
        <fullName evidence="2">DEAD/DEAH box helicase family protein</fullName>
    </submittedName>
</protein>
<dbReference type="GO" id="GO:0003677">
    <property type="term" value="F:DNA binding"/>
    <property type="evidence" value="ECO:0007669"/>
    <property type="project" value="InterPro"/>
</dbReference>
<organism evidence="2 3">
    <name type="scientific">Flavobacterium yafengii</name>
    <dbReference type="NCBI Taxonomy" id="3041253"/>
    <lineage>
        <taxon>Bacteria</taxon>
        <taxon>Pseudomonadati</taxon>
        <taxon>Bacteroidota</taxon>
        <taxon>Flavobacteriia</taxon>
        <taxon>Flavobacteriales</taxon>
        <taxon>Flavobacteriaceae</taxon>
        <taxon>Flavobacterium</taxon>
    </lineage>
</organism>
<dbReference type="GO" id="GO:0016787">
    <property type="term" value="F:hydrolase activity"/>
    <property type="evidence" value="ECO:0007669"/>
    <property type="project" value="InterPro"/>
</dbReference>
<dbReference type="PANTHER" id="PTHR47396">
    <property type="entry name" value="TYPE I RESTRICTION ENZYME ECOKI R PROTEIN"/>
    <property type="match status" value="1"/>
</dbReference>
<dbReference type="RefSeq" id="WP_282716886.1">
    <property type="nucleotide sequence ID" value="NZ_JASCRX010000005.1"/>
</dbReference>
<dbReference type="Pfam" id="PF04851">
    <property type="entry name" value="ResIII"/>
    <property type="match status" value="1"/>
</dbReference>
<dbReference type="InterPro" id="IPR006935">
    <property type="entry name" value="Helicase/UvrB_N"/>
</dbReference>
<dbReference type="Proteomes" id="UP001228643">
    <property type="component" value="Unassembled WGS sequence"/>
</dbReference>
<dbReference type="GO" id="GO:0005524">
    <property type="term" value="F:ATP binding"/>
    <property type="evidence" value="ECO:0007669"/>
    <property type="project" value="InterPro"/>
</dbReference>
<evidence type="ECO:0000259" key="1">
    <source>
        <dbReference type="Pfam" id="PF04851"/>
    </source>
</evidence>
<dbReference type="InterPro" id="IPR050742">
    <property type="entry name" value="Helicase_Restrict-Modif_Enz"/>
</dbReference>
<evidence type="ECO:0000313" key="3">
    <source>
        <dbReference type="Proteomes" id="UP001228643"/>
    </source>
</evidence>
<dbReference type="Gene3D" id="3.40.50.300">
    <property type="entry name" value="P-loop containing nucleotide triphosphate hydrolases"/>
    <property type="match status" value="1"/>
</dbReference>
<dbReference type="GO" id="GO:0004386">
    <property type="term" value="F:helicase activity"/>
    <property type="evidence" value="ECO:0007669"/>
    <property type="project" value="UniProtKB-KW"/>
</dbReference>
<keyword evidence="2" id="KW-0067">ATP-binding</keyword>
<evidence type="ECO:0000313" key="2">
    <source>
        <dbReference type="EMBL" id="MDI5950325.1"/>
    </source>
</evidence>
<proteinExistence type="predicted"/>
<keyword evidence="3" id="KW-1185">Reference proteome</keyword>
<sequence length="41" mass="4622">MRDYQITAITNLEKSFKDQRPKALIQMATGSGKTFTAISFI</sequence>
<dbReference type="InterPro" id="IPR027417">
    <property type="entry name" value="P-loop_NTPase"/>
</dbReference>
<dbReference type="SUPFAM" id="SSF52540">
    <property type="entry name" value="P-loop containing nucleoside triphosphate hydrolases"/>
    <property type="match status" value="1"/>
</dbReference>
<keyword evidence="2" id="KW-0378">Hydrolase</keyword>
<gene>
    <name evidence="2" type="ORF">QLS97_11760</name>
</gene>
<dbReference type="EMBL" id="JASCRY010000003">
    <property type="protein sequence ID" value="MDI5950325.1"/>
    <property type="molecule type" value="Genomic_DNA"/>
</dbReference>
<dbReference type="AlphaFoldDB" id="A0AAW6TRA2"/>
<feature type="domain" description="Helicase/UvrB N-terminal" evidence="1">
    <location>
        <begin position="1"/>
        <end position="41"/>
    </location>
</feature>
<name>A0AAW6TRA2_9FLAO</name>
<accession>A0AAW6TRA2</accession>